<name>A0A1C6STN4_9ACTN</name>
<feature type="transmembrane region" description="Helical" evidence="11">
    <location>
        <begin position="79"/>
        <end position="100"/>
    </location>
</feature>
<dbReference type="InterPro" id="IPR003568">
    <property type="entry name" value="Cyt_c_biogenesis_CcmF"/>
</dbReference>
<evidence type="ECO:0000313" key="14">
    <source>
        <dbReference type="EMBL" id="SCL32880.1"/>
    </source>
</evidence>
<feature type="transmembrane region" description="Helical" evidence="11">
    <location>
        <begin position="6"/>
        <end position="25"/>
    </location>
</feature>
<dbReference type="RefSeq" id="WP_091344321.1">
    <property type="nucleotide sequence ID" value="NZ_FMHV01000002.1"/>
</dbReference>
<dbReference type="InterPro" id="IPR002541">
    <property type="entry name" value="Cyt_c_assembly"/>
</dbReference>
<dbReference type="PANTHER" id="PTHR43653">
    <property type="entry name" value="CYTOCHROME C ASSEMBLY PROTEIN-RELATED"/>
    <property type="match status" value="1"/>
</dbReference>
<feature type="transmembrane region" description="Helical" evidence="11">
    <location>
        <begin position="439"/>
        <end position="456"/>
    </location>
</feature>
<gene>
    <name evidence="14" type="ORF">GA0070624_4591</name>
</gene>
<dbReference type="Pfam" id="PF01578">
    <property type="entry name" value="Cytochrom_C_asm"/>
    <property type="match status" value="1"/>
</dbReference>
<accession>A0A1C6STN4</accession>
<evidence type="ECO:0000256" key="4">
    <source>
        <dbReference type="ARBA" id="ARBA00022519"/>
    </source>
</evidence>
<feature type="transmembrane region" description="Helical" evidence="11">
    <location>
        <begin position="416"/>
        <end position="433"/>
    </location>
</feature>
<feature type="transmembrane region" description="Helical" evidence="11">
    <location>
        <begin position="272"/>
        <end position="291"/>
    </location>
</feature>
<feature type="transmembrane region" description="Helical" evidence="11">
    <location>
        <begin position="605"/>
        <end position="625"/>
    </location>
</feature>
<keyword evidence="3" id="KW-1003">Cell membrane</keyword>
<evidence type="ECO:0000256" key="9">
    <source>
        <dbReference type="ARBA" id="ARBA00037230"/>
    </source>
</evidence>
<feature type="transmembrane region" description="Helical" evidence="11">
    <location>
        <begin position="311"/>
        <end position="329"/>
    </location>
</feature>
<dbReference type="EMBL" id="FMHV01000002">
    <property type="protein sequence ID" value="SCL32880.1"/>
    <property type="molecule type" value="Genomic_DNA"/>
</dbReference>
<keyword evidence="4" id="KW-0997">Cell inner membrane</keyword>
<feature type="transmembrane region" description="Helical" evidence="11">
    <location>
        <begin position="349"/>
        <end position="372"/>
    </location>
</feature>
<feature type="domain" description="Cytochrome c assembly protein" evidence="12">
    <location>
        <begin position="87"/>
        <end position="294"/>
    </location>
</feature>
<evidence type="ECO:0000256" key="1">
    <source>
        <dbReference type="ARBA" id="ARBA00004429"/>
    </source>
</evidence>
<feature type="domain" description="Cytochrome c-type biogenesis protein CcmF C-terminal" evidence="13">
    <location>
        <begin position="313"/>
        <end position="622"/>
    </location>
</feature>
<evidence type="ECO:0000256" key="8">
    <source>
        <dbReference type="ARBA" id="ARBA00023136"/>
    </source>
</evidence>
<keyword evidence="6" id="KW-0201">Cytochrome c-type biogenesis</keyword>
<dbReference type="STRING" id="568872.GA0070624_4591"/>
<comment type="subcellular location">
    <subcellularLocation>
        <location evidence="1">Cell inner membrane</location>
        <topology evidence="1">Multi-pass membrane protein</topology>
    </subcellularLocation>
</comment>
<feature type="transmembrane region" description="Helical" evidence="11">
    <location>
        <begin position="121"/>
        <end position="142"/>
    </location>
</feature>
<evidence type="ECO:0000259" key="12">
    <source>
        <dbReference type="Pfam" id="PF01578"/>
    </source>
</evidence>
<dbReference type="InterPro" id="IPR003567">
    <property type="entry name" value="Cyt_c_biogenesis"/>
</dbReference>
<feature type="transmembrane region" description="Helical" evidence="11">
    <location>
        <begin position="208"/>
        <end position="228"/>
    </location>
</feature>
<evidence type="ECO:0000259" key="13">
    <source>
        <dbReference type="Pfam" id="PF16327"/>
    </source>
</evidence>
<dbReference type="GO" id="GO:0017004">
    <property type="term" value="P:cytochrome complex assembly"/>
    <property type="evidence" value="ECO:0007669"/>
    <property type="project" value="UniProtKB-KW"/>
</dbReference>
<keyword evidence="15" id="KW-1185">Reference proteome</keyword>
<sequence length="652" mass="67564">MLGELGTASLAAGMLSATLTALLWLRTALFGGPTRPARITTTLTLLAAVAACAVLEAALLRHDFSVRFVAENGGHGVPVYYTVTSLWSALDGSLLLWLLIHGGYATALARRPGRYPSRLHGYAMVVVSAVGMFFFALAYFAANPFRTVQPVPVSGPGPNPLLQQHPAMGLHPPLLYAGYIGLVVPFAFALAALLAGRAGRGWLSAARPWALFAWVTLTAGIGLGAWWSYAVLGWGGYWAWDPVENASLLPWLTATAFLHTTLPAGRPGTRATWNVLLACASFVLVLLGTFLTRSGAVASVHAFTASPLGPMLLGFVLLAVTVSTVLSGWRAPPPAAGPPAPLLSRSTAVLVNGVLLLTITAMVLVGTIFPLLSESLGGTRTAVGPAYYHRTAVPLAVVLLVVMGATPALRGSPRRLAVPAGAALATVAVVGLANRPGLPALTAFAAGAFVLAGVAGQATDRLRRPARASRRARLAGFAGLAAHAGIAVVALGVAGTSAYSASAERELRVGEAVTVGDVSVRLVEVHRQAGADGMAVSARLRLTEPRDRDRILAPDLRYYPARDTAVTVPRIETGLLRDTYVTLIAVAPDNSGATVRLAVNPLVGLLWAGGALTVAGGLLALLTSVRQRRTGNSRPPEVRPAVGAATVAQART</sequence>
<comment type="similarity">
    <text evidence="2">Belongs to the CcmF/CycK/Ccl1/NrfE/CcsA family.</text>
</comment>
<dbReference type="AlphaFoldDB" id="A0A1C6STN4"/>
<dbReference type="Proteomes" id="UP000199413">
    <property type="component" value="Unassembled WGS sequence"/>
</dbReference>
<dbReference type="Pfam" id="PF16327">
    <property type="entry name" value="CcmF_C"/>
    <property type="match status" value="1"/>
</dbReference>
<proteinExistence type="inferred from homology"/>
<evidence type="ECO:0000256" key="7">
    <source>
        <dbReference type="ARBA" id="ARBA00022989"/>
    </source>
</evidence>
<dbReference type="PRINTS" id="PR01411">
    <property type="entry name" value="CCMFBIOGNSIS"/>
</dbReference>
<feature type="region of interest" description="Disordered" evidence="10">
    <location>
        <begin position="629"/>
        <end position="652"/>
    </location>
</feature>
<comment type="function">
    <text evidence="9">Required for the biogenesis of c-type cytochromes. Possible subunit of a heme lyase.</text>
</comment>
<dbReference type="GO" id="GO:0015232">
    <property type="term" value="F:heme transmembrane transporter activity"/>
    <property type="evidence" value="ECO:0007669"/>
    <property type="project" value="InterPro"/>
</dbReference>
<dbReference type="PRINTS" id="PR01410">
    <property type="entry name" value="CCBIOGENESIS"/>
</dbReference>
<evidence type="ECO:0000256" key="3">
    <source>
        <dbReference type="ARBA" id="ARBA00022475"/>
    </source>
</evidence>
<dbReference type="GO" id="GO:0005886">
    <property type="term" value="C:plasma membrane"/>
    <property type="evidence" value="ECO:0007669"/>
    <property type="project" value="UniProtKB-SubCell"/>
</dbReference>
<evidence type="ECO:0000256" key="2">
    <source>
        <dbReference type="ARBA" id="ARBA00009186"/>
    </source>
</evidence>
<evidence type="ECO:0000256" key="10">
    <source>
        <dbReference type="SAM" id="MobiDB-lite"/>
    </source>
</evidence>
<dbReference type="GO" id="GO:0020037">
    <property type="term" value="F:heme binding"/>
    <property type="evidence" value="ECO:0007669"/>
    <property type="project" value="InterPro"/>
</dbReference>
<dbReference type="OrthoDB" id="9814290at2"/>
<keyword evidence="7 11" id="KW-1133">Transmembrane helix</keyword>
<dbReference type="PANTHER" id="PTHR43653:SF1">
    <property type="entry name" value="CYTOCHROME C-TYPE BIOGENESIS PROTEIN CCMF"/>
    <property type="match status" value="1"/>
</dbReference>
<feature type="transmembrane region" description="Helical" evidence="11">
    <location>
        <begin position="248"/>
        <end position="265"/>
    </location>
</feature>
<feature type="transmembrane region" description="Helical" evidence="11">
    <location>
        <begin position="37"/>
        <end position="59"/>
    </location>
</feature>
<feature type="transmembrane region" description="Helical" evidence="11">
    <location>
        <begin position="392"/>
        <end position="409"/>
    </location>
</feature>
<feature type="transmembrane region" description="Helical" evidence="11">
    <location>
        <begin position="477"/>
        <end position="499"/>
    </location>
</feature>
<evidence type="ECO:0000256" key="11">
    <source>
        <dbReference type="SAM" id="Phobius"/>
    </source>
</evidence>
<keyword evidence="8 11" id="KW-0472">Membrane</keyword>
<feature type="transmembrane region" description="Helical" evidence="11">
    <location>
        <begin position="176"/>
        <end position="196"/>
    </location>
</feature>
<keyword evidence="5 11" id="KW-0812">Transmembrane</keyword>
<evidence type="ECO:0000313" key="15">
    <source>
        <dbReference type="Proteomes" id="UP000199413"/>
    </source>
</evidence>
<protein>
    <submittedName>
        <fullName evidence="14">Cytochrome c-type biogenesis protein CcmF</fullName>
    </submittedName>
</protein>
<evidence type="ECO:0000256" key="5">
    <source>
        <dbReference type="ARBA" id="ARBA00022692"/>
    </source>
</evidence>
<dbReference type="InterPro" id="IPR032523">
    <property type="entry name" value="CcmF_C"/>
</dbReference>
<evidence type="ECO:0000256" key="6">
    <source>
        <dbReference type="ARBA" id="ARBA00022748"/>
    </source>
</evidence>
<reference evidence="15" key="1">
    <citation type="submission" date="2016-06" db="EMBL/GenBank/DDBJ databases">
        <authorList>
            <person name="Varghese N."/>
            <person name="Submissions Spin"/>
        </authorList>
    </citation>
    <scope>NUCLEOTIDE SEQUENCE [LARGE SCALE GENOMIC DNA]</scope>
    <source>
        <strain evidence="15">DSM 45431</strain>
    </source>
</reference>
<organism evidence="14 15">
    <name type="scientific">Micromonospora rhizosphaerae</name>
    <dbReference type="NCBI Taxonomy" id="568872"/>
    <lineage>
        <taxon>Bacteria</taxon>
        <taxon>Bacillati</taxon>
        <taxon>Actinomycetota</taxon>
        <taxon>Actinomycetes</taxon>
        <taxon>Micromonosporales</taxon>
        <taxon>Micromonosporaceae</taxon>
        <taxon>Micromonospora</taxon>
    </lineage>
</organism>